<reference evidence="1 2" key="1">
    <citation type="submission" date="2020-03" db="EMBL/GenBank/DDBJ databases">
        <authorList>
            <person name="Wang L."/>
            <person name="He N."/>
            <person name="Li Y."/>
            <person name="Fang Y."/>
            <person name="Zhang F."/>
        </authorList>
    </citation>
    <scope>NUCLEOTIDE SEQUENCE [LARGE SCALE GENOMIC DNA]</scope>
    <source>
        <strain evidence="1 2">36D10-4-7</strain>
    </source>
</reference>
<evidence type="ECO:0000313" key="2">
    <source>
        <dbReference type="Proteomes" id="UP000732399"/>
    </source>
</evidence>
<evidence type="ECO:0000313" key="1">
    <source>
        <dbReference type="EMBL" id="NJR78642.1"/>
    </source>
</evidence>
<organism evidence="1 2">
    <name type="scientific">Sphingomonas corticis</name>
    <dbReference type="NCBI Taxonomy" id="2722791"/>
    <lineage>
        <taxon>Bacteria</taxon>
        <taxon>Pseudomonadati</taxon>
        <taxon>Pseudomonadota</taxon>
        <taxon>Alphaproteobacteria</taxon>
        <taxon>Sphingomonadales</taxon>
        <taxon>Sphingomonadaceae</taxon>
        <taxon>Sphingomonas</taxon>
    </lineage>
</organism>
<dbReference type="RefSeq" id="WP_168134171.1">
    <property type="nucleotide sequence ID" value="NZ_JAAVJH010000004.1"/>
</dbReference>
<dbReference type="Proteomes" id="UP000732399">
    <property type="component" value="Unassembled WGS sequence"/>
</dbReference>
<proteinExistence type="predicted"/>
<accession>A0ABX1CKX8</accession>
<sequence>MDRFAFVAATSPLDAPDMPAGTRVRYFAPAPALAPFATGYNCYGAVAEAPRADPFLPMMAMVNVLIDAGPVAVTIGRHRFDPVPQVALYGSMTRPIHAQTRGGLMIGAGISPLGWGRLASRRSAADFHNRVVPVGAMFGTGWGERLAAALAGAGTDMEIPAILDRHLAPLFGTPHPQEALIAAFGAIVVEDGAPDIATAAERLGISTAALRRLSLRFFGLPPKPLLRRARFLRSFLRETGLDGAGRTGEIDRSYFDRSHYLRDANDFLGTTPRRFLSAPADFLRGSAVARLRTLGIPFQALQHVDPASPAIHEG</sequence>
<dbReference type="EMBL" id="JAAVJH010000004">
    <property type="protein sequence ID" value="NJR78642.1"/>
    <property type="molecule type" value="Genomic_DNA"/>
</dbReference>
<name>A0ABX1CKX8_9SPHN</name>
<gene>
    <name evidence="1" type="ORF">HBH26_08595</name>
</gene>
<keyword evidence="2" id="KW-1185">Reference proteome</keyword>
<protein>
    <submittedName>
        <fullName evidence="1">AraC family transcriptional regulator</fullName>
    </submittedName>
</protein>
<comment type="caution">
    <text evidence="1">The sequence shown here is derived from an EMBL/GenBank/DDBJ whole genome shotgun (WGS) entry which is preliminary data.</text>
</comment>